<dbReference type="NCBIfam" id="NF046067">
    <property type="entry name" value="SigPepSipWBacil"/>
    <property type="match status" value="1"/>
</dbReference>
<dbReference type="SUPFAM" id="SSF51306">
    <property type="entry name" value="LexA/Signal peptidase"/>
    <property type="match status" value="1"/>
</dbReference>
<evidence type="ECO:0000256" key="2">
    <source>
        <dbReference type="ARBA" id="ARBA00022692"/>
    </source>
</evidence>
<dbReference type="PANTHER" id="PTHR10806">
    <property type="entry name" value="SIGNAL PEPTIDASE COMPLEX CATALYTIC SUBUNIT SEC11"/>
    <property type="match status" value="1"/>
</dbReference>
<evidence type="ECO:0000256" key="5">
    <source>
        <dbReference type="NCBIfam" id="TIGR02228"/>
    </source>
</evidence>
<dbReference type="Proteomes" id="UP000215224">
    <property type="component" value="Chromosome"/>
</dbReference>
<reference evidence="7 8" key="1">
    <citation type="submission" date="2016-12" db="EMBL/GenBank/DDBJ databases">
        <title>The whole genome sequencing and assembly of Bacillus cohnii DSM 6307T strain.</title>
        <authorList>
            <person name="Lee Y.-J."/>
            <person name="Yi H."/>
            <person name="Bahn Y.-S."/>
            <person name="Kim J.F."/>
            <person name="Lee D.-W."/>
        </authorList>
    </citation>
    <scope>NUCLEOTIDE SEQUENCE [LARGE SCALE GENOMIC DNA]</scope>
    <source>
        <strain evidence="7 8">DSM 6307</strain>
    </source>
</reference>
<keyword evidence="3 6" id="KW-1133">Transmembrane helix</keyword>
<dbReference type="GO" id="GO:0004252">
    <property type="term" value="F:serine-type endopeptidase activity"/>
    <property type="evidence" value="ECO:0007669"/>
    <property type="project" value="UniProtKB-UniRule"/>
</dbReference>
<proteinExistence type="predicted"/>
<keyword evidence="4 6" id="KW-0472">Membrane</keyword>
<dbReference type="CDD" id="cd06530">
    <property type="entry name" value="S26_SPase_I"/>
    <property type="match status" value="1"/>
</dbReference>
<protein>
    <recommendedName>
        <fullName evidence="5">Signal peptidase I</fullName>
        <ecNumber evidence="5">3.4.21.89</ecNumber>
    </recommendedName>
</protein>
<comment type="subcellular location">
    <subcellularLocation>
        <location evidence="1">Membrane</location>
    </subcellularLocation>
</comment>
<dbReference type="KEGG" id="bcoh:BC6307_19240"/>
<accession>A0A223KV72</accession>
<evidence type="ECO:0000256" key="1">
    <source>
        <dbReference type="ARBA" id="ARBA00004370"/>
    </source>
</evidence>
<dbReference type="GO" id="GO:0016020">
    <property type="term" value="C:membrane"/>
    <property type="evidence" value="ECO:0007669"/>
    <property type="project" value="UniProtKB-SubCell"/>
</dbReference>
<organism evidence="7 8">
    <name type="scientific">Sutcliffiella cohnii</name>
    <dbReference type="NCBI Taxonomy" id="33932"/>
    <lineage>
        <taxon>Bacteria</taxon>
        <taxon>Bacillati</taxon>
        <taxon>Bacillota</taxon>
        <taxon>Bacilli</taxon>
        <taxon>Bacillales</taxon>
        <taxon>Bacillaceae</taxon>
        <taxon>Sutcliffiella</taxon>
    </lineage>
</organism>
<dbReference type="AlphaFoldDB" id="A0A223KV72"/>
<dbReference type="RefSeq" id="WP_066418113.1">
    <property type="nucleotide sequence ID" value="NZ_CP018866.1"/>
</dbReference>
<keyword evidence="2 6" id="KW-0812">Transmembrane</keyword>
<dbReference type="EC" id="3.4.21.89" evidence="5"/>
<name>A0A223KV72_9BACI</name>
<dbReference type="PRINTS" id="PR00728">
    <property type="entry name" value="SIGNALPTASE"/>
</dbReference>
<keyword evidence="8" id="KW-1185">Reference proteome</keyword>
<dbReference type="GO" id="GO:0009003">
    <property type="term" value="F:signal peptidase activity"/>
    <property type="evidence" value="ECO:0007669"/>
    <property type="project" value="UniProtKB-EC"/>
</dbReference>
<dbReference type="InterPro" id="IPR019533">
    <property type="entry name" value="Peptidase_S26"/>
</dbReference>
<evidence type="ECO:0000256" key="6">
    <source>
        <dbReference type="SAM" id="Phobius"/>
    </source>
</evidence>
<dbReference type="STRING" id="1314751.GCA_001591425_03115"/>
<feature type="transmembrane region" description="Helical" evidence="6">
    <location>
        <begin position="164"/>
        <end position="186"/>
    </location>
</feature>
<feature type="transmembrane region" description="Helical" evidence="6">
    <location>
        <begin position="20"/>
        <end position="41"/>
    </location>
</feature>
<evidence type="ECO:0000313" key="7">
    <source>
        <dbReference type="EMBL" id="AST93238.1"/>
    </source>
</evidence>
<gene>
    <name evidence="7" type="ORF">BC6307_19240</name>
</gene>
<evidence type="ECO:0000256" key="3">
    <source>
        <dbReference type="ARBA" id="ARBA00022989"/>
    </source>
</evidence>
<dbReference type="EMBL" id="CP018866">
    <property type="protein sequence ID" value="AST93238.1"/>
    <property type="molecule type" value="Genomic_DNA"/>
</dbReference>
<dbReference type="PANTHER" id="PTHR10806:SF6">
    <property type="entry name" value="SIGNAL PEPTIDASE COMPLEX CATALYTIC SUBUNIT SEC11"/>
    <property type="match status" value="1"/>
</dbReference>
<evidence type="ECO:0000313" key="8">
    <source>
        <dbReference type="Proteomes" id="UP000215224"/>
    </source>
</evidence>
<dbReference type="InterPro" id="IPR001733">
    <property type="entry name" value="Peptidase_S26B"/>
</dbReference>
<evidence type="ECO:0000256" key="4">
    <source>
        <dbReference type="ARBA" id="ARBA00023136"/>
    </source>
</evidence>
<dbReference type="NCBIfam" id="TIGR02228">
    <property type="entry name" value="sigpep_I_arch"/>
    <property type="match status" value="1"/>
</dbReference>
<sequence>MNQVKDKLKSLFSLKNIKKWFSSLVTFTLFATLILMAVLVISSKAAGGEPQVLGYQLKTVLSGSMEPEIKTGSVIAVKPDVDMKGFEKGDIITFKADTEKLITHRITEVVTSGEHVMYRTKGDSNNAEDSAPVLSENVVAQYTGFTIPYAGYFINFANSKNGSLLLMVLPGILLVLYAGLTIKSAINEIEKNSKQLTVPIEDTPPKV</sequence>
<dbReference type="InterPro" id="IPR036286">
    <property type="entry name" value="LexA/Signal_pep-like_sf"/>
</dbReference>
<dbReference type="GO" id="GO:0006465">
    <property type="term" value="P:signal peptide processing"/>
    <property type="evidence" value="ECO:0007669"/>
    <property type="project" value="UniProtKB-UniRule"/>
</dbReference>